<dbReference type="CDD" id="cd12148">
    <property type="entry name" value="fungal_TF_MHR"/>
    <property type="match status" value="1"/>
</dbReference>
<dbReference type="GO" id="GO:0000981">
    <property type="term" value="F:DNA-binding transcription factor activity, RNA polymerase II-specific"/>
    <property type="evidence" value="ECO:0007669"/>
    <property type="project" value="InterPro"/>
</dbReference>
<evidence type="ECO:0000259" key="7">
    <source>
        <dbReference type="Pfam" id="PF04082"/>
    </source>
</evidence>
<keyword evidence="6" id="KW-0539">Nucleus</keyword>
<dbReference type="InterPro" id="IPR007219">
    <property type="entry name" value="XnlR_reg_dom"/>
</dbReference>
<sequence>MSLYESVFTTSGSSYDGSDSSRTSMVLHGNYHDFDVTWAVFGEHTLAACLSHRATNLNIEVLIKFPFLDNFTTSTGFVRSFDCGESKHGSSMALVGSRLKNLESGMNWIDIVESALVRAAYASQLEQDVDRSHLMLRTHDIVAQIRESIISKTRRSIITSTWSSSLEAMCYEFFHPKKLRKYLELFWTHWYPNWPTVHQPTFDVCAKSSGRLAAMTIVGACLSSDDRDRALAQLWFDPIEEIVFDDDTFSIQDPSLAWQSSGNMELCDRQLDLLQAAYCICLYQTWEGGKASRKRIIRHRFSSLVFLARDIGFTSASLRTVDTSNLSSFNWVEYIQRESLIRIFMYIFNLDSAFAQFYRHSPRMSISEMEVDLAAPDVCFQATSAEECFVALKIWRNSFHSPADNLTVSSTVRALCDPGTNTSAEYRQAFAHLSVLNMFTVISALYAETHRLETSIIRSFNNNETSALSTALHQWKEFWPSPIRDAELAGLDHGTSKTIGFIRHAPEYWLLTHLILQNRIKRDKINDVPAVMRCADGEMTHTRALITNFQRLDPGDIG</sequence>
<dbReference type="GO" id="GO:0000978">
    <property type="term" value="F:RNA polymerase II cis-regulatory region sequence-specific DNA binding"/>
    <property type="evidence" value="ECO:0007669"/>
    <property type="project" value="InterPro"/>
</dbReference>
<evidence type="ECO:0000256" key="6">
    <source>
        <dbReference type="ARBA" id="ARBA00023242"/>
    </source>
</evidence>
<proteinExistence type="predicted"/>
<evidence type="ECO:0000256" key="5">
    <source>
        <dbReference type="ARBA" id="ARBA00022833"/>
    </source>
</evidence>
<feature type="domain" description="Xylanolytic transcriptional activator regulatory" evidence="7">
    <location>
        <begin position="183"/>
        <end position="392"/>
    </location>
</feature>
<protein>
    <recommendedName>
        <fullName evidence="7">Xylanolytic transcriptional activator regulatory domain-containing protein</fullName>
    </recommendedName>
</protein>
<dbReference type="Pfam" id="PF04082">
    <property type="entry name" value="Fungal_trans"/>
    <property type="match status" value="1"/>
</dbReference>
<evidence type="ECO:0000313" key="8">
    <source>
        <dbReference type="EMBL" id="KAF2825304.1"/>
    </source>
</evidence>
<organism evidence="8 9">
    <name type="scientific">Ophiobolus disseminans</name>
    <dbReference type="NCBI Taxonomy" id="1469910"/>
    <lineage>
        <taxon>Eukaryota</taxon>
        <taxon>Fungi</taxon>
        <taxon>Dikarya</taxon>
        <taxon>Ascomycota</taxon>
        <taxon>Pezizomycotina</taxon>
        <taxon>Dothideomycetes</taxon>
        <taxon>Pleosporomycetidae</taxon>
        <taxon>Pleosporales</taxon>
        <taxon>Pleosporineae</taxon>
        <taxon>Phaeosphaeriaceae</taxon>
        <taxon>Ophiobolus</taxon>
    </lineage>
</organism>
<evidence type="ECO:0000256" key="4">
    <source>
        <dbReference type="ARBA" id="ARBA00022771"/>
    </source>
</evidence>
<evidence type="ECO:0000313" key="9">
    <source>
        <dbReference type="Proteomes" id="UP000799424"/>
    </source>
</evidence>
<keyword evidence="9" id="KW-1185">Reference proteome</keyword>
<comment type="subcellular location">
    <subcellularLocation>
        <location evidence="1">Nucleus</location>
    </subcellularLocation>
</comment>
<accession>A0A6A6ZXT3</accession>
<dbReference type="GO" id="GO:0008270">
    <property type="term" value="F:zinc ion binding"/>
    <property type="evidence" value="ECO:0007669"/>
    <property type="project" value="UniProtKB-KW"/>
</dbReference>
<evidence type="ECO:0000256" key="1">
    <source>
        <dbReference type="ARBA" id="ARBA00004123"/>
    </source>
</evidence>
<gene>
    <name evidence="8" type="ORF">CC86DRAFT_407523</name>
</gene>
<dbReference type="PANTHER" id="PTHR40626:SF3">
    <property type="entry name" value="TRANSCRIPTION FACTOR WITH C2H2 AND ZN(2)-CYS(6) DNA BINDING DOMAIN (EUROFUNG)-RELATED"/>
    <property type="match status" value="1"/>
</dbReference>
<dbReference type="AlphaFoldDB" id="A0A6A6ZXT3"/>
<keyword evidence="4" id="KW-0863">Zinc-finger</keyword>
<dbReference type="GO" id="GO:0005634">
    <property type="term" value="C:nucleus"/>
    <property type="evidence" value="ECO:0007669"/>
    <property type="project" value="UniProtKB-SubCell"/>
</dbReference>
<evidence type="ECO:0000256" key="2">
    <source>
        <dbReference type="ARBA" id="ARBA00022723"/>
    </source>
</evidence>
<dbReference type="EMBL" id="MU006228">
    <property type="protein sequence ID" value="KAF2825304.1"/>
    <property type="molecule type" value="Genomic_DNA"/>
</dbReference>
<dbReference type="GO" id="GO:0006351">
    <property type="term" value="P:DNA-templated transcription"/>
    <property type="evidence" value="ECO:0007669"/>
    <property type="project" value="InterPro"/>
</dbReference>
<name>A0A6A6ZXT3_9PLEO</name>
<keyword evidence="2" id="KW-0479">Metal-binding</keyword>
<reference evidence="8" key="1">
    <citation type="journal article" date="2020" name="Stud. Mycol.">
        <title>101 Dothideomycetes genomes: a test case for predicting lifestyles and emergence of pathogens.</title>
        <authorList>
            <person name="Haridas S."/>
            <person name="Albert R."/>
            <person name="Binder M."/>
            <person name="Bloem J."/>
            <person name="Labutti K."/>
            <person name="Salamov A."/>
            <person name="Andreopoulos B."/>
            <person name="Baker S."/>
            <person name="Barry K."/>
            <person name="Bills G."/>
            <person name="Bluhm B."/>
            <person name="Cannon C."/>
            <person name="Castanera R."/>
            <person name="Culley D."/>
            <person name="Daum C."/>
            <person name="Ezra D."/>
            <person name="Gonzalez J."/>
            <person name="Henrissat B."/>
            <person name="Kuo A."/>
            <person name="Liang C."/>
            <person name="Lipzen A."/>
            <person name="Lutzoni F."/>
            <person name="Magnuson J."/>
            <person name="Mondo S."/>
            <person name="Nolan M."/>
            <person name="Ohm R."/>
            <person name="Pangilinan J."/>
            <person name="Park H.-J."/>
            <person name="Ramirez L."/>
            <person name="Alfaro M."/>
            <person name="Sun H."/>
            <person name="Tritt A."/>
            <person name="Yoshinaga Y."/>
            <person name="Zwiers L.-H."/>
            <person name="Turgeon B."/>
            <person name="Goodwin S."/>
            <person name="Spatafora J."/>
            <person name="Crous P."/>
            <person name="Grigoriev I."/>
        </authorList>
    </citation>
    <scope>NUCLEOTIDE SEQUENCE</scope>
    <source>
        <strain evidence="8">CBS 113818</strain>
    </source>
</reference>
<dbReference type="OrthoDB" id="654211at2759"/>
<dbReference type="PANTHER" id="PTHR40626">
    <property type="entry name" value="MIP31509P"/>
    <property type="match status" value="1"/>
</dbReference>
<evidence type="ECO:0000256" key="3">
    <source>
        <dbReference type="ARBA" id="ARBA00022737"/>
    </source>
</evidence>
<keyword evidence="3" id="KW-0677">Repeat</keyword>
<dbReference type="Proteomes" id="UP000799424">
    <property type="component" value="Unassembled WGS sequence"/>
</dbReference>
<keyword evidence="5" id="KW-0862">Zinc</keyword>
<dbReference type="GO" id="GO:0000785">
    <property type="term" value="C:chromatin"/>
    <property type="evidence" value="ECO:0007669"/>
    <property type="project" value="TreeGrafter"/>
</dbReference>
<dbReference type="InterPro" id="IPR051059">
    <property type="entry name" value="VerF-like"/>
</dbReference>